<dbReference type="InterPro" id="IPR052724">
    <property type="entry name" value="GT117_domain-containing"/>
</dbReference>
<dbReference type="AlphaFoldDB" id="A0A1H9CEF8"/>
<dbReference type="STRING" id="1299341.SAMN05444005_104193"/>
<reference evidence="2 3" key="1">
    <citation type="submission" date="2016-10" db="EMBL/GenBank/DDBJ databases">
        <authorList>
            <person name="de Groot N.N."/>
        </authorList>
    </citation>
    <scope>NUCLEOTIDE SEQUENCE [LARGE SCALE GENOMIC DNA]</scope>
    <source>
        <strain evidence="2 3">DSM 27078</strain>
    </source>
</reference>
<evidence type="ECO:0000313" key="3">
    <source>
        <dbReference type="Proteomes" id="UP000198648"/>
    </source>
</evidence>
<name>A0A1H9CEF8_9FLAO</name>
<dbReference type="PANTHER" id="PTHR16214">
    <property type="entry name" value="TRANSMEMBRANE PROTEIN 260"/>
    <property type="match status" value="1"/>
</dbReference>
<dbReference type="Proteomes" id="UP000198648">
    <property type="component" value="Unassembled WGS sequence"/>
</dbReference>
<gene>
    <name evidence="2" type="ORF">SAMN05444005_104193</name>
</gene>
<evidence type="ECO:0000313" key="2">
    <source>
        <dbReference type="EMBL" id="SEP99542.1"/>
    </source>
</evidence>
<protein>
    <submittedName>
        <fullName evidence="2">Uncharacterized protein</fullName>
    </submittedName>
</protein>
<organism evidence="2 3">
    <name type="scientific">Flavobacterium urocaniciphilum</name>
    <dbReference type="NCBI Taxonomy" id="1299341"/>
    <lineage>
        <taxon>Bacteria</taxon>
        <taxon>Pseudomonadati</taxon>
        <taxon>Bacteroidota</taxon>
        <taxon>Flavobacteriia</taxon>
        <taxon>Flavobacteriales</taxon>
        <taxon>Flavobacteriaceae</taxon>
        <taxon>Flavobacterium</taxon>
    </lineage>
</organism>
<dbReference type="EMBL" id="FOEI01000004">
    <property type="protein sequence ID" value="SEP99542.1"/>
    <property type="molecule type" value="Genomic_DNA"/>
</dbReference>
<feature type="chain" id="PRO_5011508927" evidence="1">
    <location>
        <begin position="21"/>
        <end position="599"/>
    </location>
</feature>
<sequence>MNYKKLIFLVFVLSLNISTAQNHPKFREVINTLLLKHDISKTYEENEIIFEKKEIGWMIKISNTNDTIHQLFWNKIKNTYEDINFPKKPAAIEMSQFNVYNEKEELEKEIKKQLLKAYPELHYDIFPYYGYDGCFIDNIQLLENKTELNDNEIYTLGYSYSQLANNLINSNFDFDLKKLNFNLPIIKNSMNTSQLEKFKMYSEKAINYYKILREKSPKYNTIPGTINIKYYNEIVSFYLDLLIYQNEEIASNYLVQKNLYSENINQYSKLVLDSCEPNAILFTAGDNDTFPLLYYQFKNNYRKDIQIINTTLLNDSRYCIMIKNTGLNKNSINYSFDDEFIKSKNSKYVILDSDINSIIDISAFNKNVFEKSIEENSENEMNILPNNFKFQLHNKVINWTIENGILYRNQLLILDIIGQNNKERPIYFTDYNSESDYLSLNKYLQFEGFIYKLTTELNSKIEDVGYIKNPKIITNFLSKINFNNINNLPVEEKQIIDYIRNIYLRLSKYYVENKSKKEALATLDQCLNKYNNSISPYTIFNLEFIEMYDALNENAKATQLKNEILNNIDNKKHLYYFKSEEYINERLSAQKKYLQTYTD</sequence>
<keyword evidence="3" id="KW-1185">Reference proteome</keyword>
<dbReference type="PANTHER" id="PTHR16214:SF3">
    <property type="entry name" value="TRANSMEMBRANE PROTEIN 260"/>
    <property type="match status" value="1"/>
</dbReference>
<proteinExistence type="predicted"/>
<dbReference type="RefSeq" id="WP_091467955.1">
    <property type="nucleotide sequence ID" value="NZ_FOEI01000004.1"/>
</dbReference>
<keyword evidence="1" id="KW-0732">Signal</keyword>
<feature type="signal peptide" evidence="1">
    <location>
        <begin position="1"/>
        <end position="20"/>
    </location>
</feature>
<dbReference type="OrthoDB" id="9807602at2"/>
<accession>A0A1H9CEF8</accession>
<evidence type="ECO:0000256" key="1">
    <source>
        <dbReference type="SAM" id="SignalP"/>
    </source>
</evidence>